<accession>A0A9P6MUE0</accession>
<dbReference type="SUPFAM" id="SSF48371">
    <property type="entry name" value="ARM repeat"/>
    <property type="match status" value="1"/>
</dbReference>
<feature type="region of interest" description="Disordered" evidence="1">
    <location>
        <begin position="1161"/>
        <end position="1216"/>
    </location>
</feature>
<feature type="region of interest" description="Disordered" evidence="1">
    <location>
        <begin position="15"/>
        <end position="44"/>
    </location>
</feature>
<feature type="compositionally biased region" description="Polar residues" evidence="1">
    <location>
        <begin position="846"/>
        <end position="855"/>
    </location>
</feature>
<dbReference type="EMBL" id="JAAAID010000846">
    <property type="protein sequence ID" value="KAG0013440.1"/>
    <property type="molecule type" value="Genomic_DNA"/>
</dbReference>
<proteinExistence type="predicted"/>
<feature type="domain" description="Formin GTPase-binding" evidence="2">
    <location>
        <begin position="49"/>
        <end position="131"/>
    </location>
</feature>
<feature type="compositionally biased region" description="Low complexity" evidence="1">
    <location>
        <begin position="915"/>
        <end position="941"/>
    </location>
</feature>
<comment type="caution">
    <text evidence="3">The sequence shown here is derived from an EMBL/GenBank/DDBJ whole genome shotgun (WGS) entry which is preliminary data.</text>
</comment>
<feature type="compositionally biased region" description="Polar residues" evidence="1">
    <location>
        <begin position="723"/>
        <end position="743"/>
    </location>
</feature>
<dbReference type="Gene3D" id="1.25.10.10">
    <property type="entry name" value="Leucine-rich Repeat Variant"/>
    <property type="match status" value="1"/>
</dbReference>
<feature type="region of interest" description="Disordered" evidence="1">
    <location>
        <begin position="1099"/>
        <end position="1124"/>
    </location>
</feature>
<feature type="region of interest" description="Disordered" evidence="1">
    <location>
        <begin position="559"/>
        <end position="621"/>
    </location>
</feature>
<feature type="compositionally biased region" description="Low complexity" evidence="1">
    <location>
        <begin position="809"/>
        <end position="823"/>
    </location>
</feature>
<evidence type="ECO:0000313" key="4">
    <source>
        <dbReference type="Proteomes" id="UP000703661"/>
    </source>
</evidence>
<feature type="region of interest" description="Disordered" evidence="1">
    <location>
        <begin position="312"/>
        <end position="333"/>
    </location>
</feature>
<organism evidence="3 4">
    <name type="scientific">Entomortierella chlamydospora</name>
    <dbReference type="NCBI Taxonomy" id="101097"/>
    <lineage>
        <taxon>Eukaryota</taxon>
        <taxon>Fungi</taxon>
        <taxon>Fungi incertae sedis</taxon>
        <taxon>Mucoromycota</taxon>
        <taxon>Mortierellomycotina</taxon>
        <taxon>Mortierellomycetes</taxon>
        <taxon>Mortierellales</taxon>
        <taxon>Mortierellaceae</taxon>
        <taxon>Entomortierella</taxon>
    </lineage>
</organism>
<dbReference type="InterPro" id="IPR010473">
    <property type="entry name" value="GTPase-bd"/>
</dbReference>
<feature type="region of interest" description="Disordered" evidence="1">
    <location>
        <begin position="156"/>
        <end position="179"/>
    </location>
</feature>
<dbReference type="GO" id="GO:0003779">
    <property type="term" value="F:actin binding"/>
    <property type="evidence" value="ECO:0007669"/>
    <property type="project" value="InterPro"/>
</dbReference>
<sequence length="1216" mass="130368">MSNFSTDALAYSYSSSATTSPTTPSTPTFQQHLTSLLGGGKSEKRTLEEREQVLKKLRVLIRNGSIRWTGEFIRAGGPLALLQFCRHLQRSEETKLGQREKLLHQVVLCIKAIVSLEGGVESLAKEPFFFPLMRTLAIRSAPVMAPNYNPMLKSKTGLFPGTTGATGTSEQQQRSRSSSIPKPIQFRFGFGHHTPSQSSPPLTVDQIPTFSNAQGSVGILVAILSREPELRDQILKETVADPSPPSVNQRNRGDDVESNSGNTLKYSEWINYLKEIVHICGVDVTLPASSVAAAVAAPEGFEHDNVALKDAAARKRVSGGQTAPGTGASGPHLSLFSLDNMRKRRNSGTLMSGPTSPNPGAGGIKYESGEDREVLAYLTAHLELVSKLMVDVHISTQGLAFAKSVKESRLDEYLEVLRSTHIQNQDLSAQIEDLVIQLSMVPCTTQPTASAISCKLPVIPPFDSLAYQQYRQQQQQQQQQQQTRPTSPTSLLSTSSSIPSANFYDLQYPLSDAKHGPKVILKGTVADIPPRGSSLEAYTIERRASINYNYNNNSNINGNNSGNAVNGSSGVQRPSYGGGIARNTSQYRPSPSQLLPSQQQQQHQQQQQQQSQQSGVTGRTRKASVINNHRHSIATPPLTPGPSRQVSVKRISLDGAVGVGNRGIGSYSPIPPENRRSLIHEPYNREMQHTPSRLTTLSSSSSTPISIPTPNTSRRATVGETAPVSTTPLSTSFGQGSPLSMSPTVPPKNKNRPVSMDAKGGKGNGLLLPRTEYTTIKLDQQRPSVNYTKVQLTPKTRDVENVKDRDTVASNADTDTSGAATSAEDTENDPVPRSSSANTFGRGRRSSLNNSGYMMSNSNDSSLSGTDSSDSSVDVPVNASSSKVLSIPSASHGGLGRNHGHNHGHRSNYSLDGMSSCSSTISSSFTTTTSNSSVSPPSTQTRKQSLLTTAAVKESLASNPRKDMQPTVSSSTSNSSSDLPQAPPSLSSPPATATTKKPLEEPVHEFKDIDFDTRIQEDVRKLALSSSNEKKNAAAGSSMIAKLEIQATDPRVLEAPIVVPEDMSMMREQYIRDQLDRIVLPPMERRSITFTTTAIGTTTATGESKVDARPASTPPITTAVGGGGGARAAAQRRLNVSGGIPILSPPLSKTISFEETTKRIVTGADSSSESKLPQLGGPRRRSGDLTATALTTTPGVPVPASGKARISDRIKMFERS</sequence>
<evidence type="ECO:0000259" key="2">
    <source>
        <dbReference type="Pfam" id="PF06371"/>
    </source>
</evidence>
<dbReference type="AlphaFoldDB" id="A0A9P6MUE0"/>
<reference evidence="3" key="1">
    <citation type="journal article" date="2020" name="Fungal Divers.">
        <title>Resolving the Mortierellaceae phylogeny through synthesis of multi-gene phylogenetics and phylogenomics.</title>
        <authorList>
            <person name="Vandepol N."/>
            <person name="Liber J."/>
            <person name="Desiro A."/>
            <person name="Na H."/>
            <person name="Kennedy M."/>
            <person name="Barry K."/>
            <person name="Grigoriev I.V."/>
            <person name="Miller A.N."/>
            <person name="O'Donnell K."/>
            <person name="Stajich J.E."/>
            <person name="Bonito G."/>
        </authorList>
    </citation>
    <scope>NUCLEOTIDE SEQUENCE</scope>
    <source>
        <strain evidence="3">NRRL 2769</strain>
    </source>
</reference>
<feature type="compositionally biased region" description="Low complexity" evidence="1">
    <location>
        <begin position="691"/>
        <end position="714"/>
    </location>
</feature>
<feature type="compositionally biased region" description="Low complexity" evidence="1">
    <location>
        <begin position="559"/>
        <end position="571"/>
    </location>
</feature>
<dbReference type="GO" id="GO:0030036">
    <property type="term" value="P:actin cytoskeleton organization"/>
    <property type="evidence" value="ECO:0007669"/>
    <property type="project" value="InterPro"/>
</dbReference>
<dbReference type="InterPro" id="IPR016024">
    <property type="entry name" value="ARM-type_fold"/>
</dbReference>
<feature type="compositionally biased region" description="Basic and acidic residues" evidence="1">
    <location>
        <begin position="1205"/>
        <end position="1216"/>
    </location>
</feature>
<feature type="region of interest" description="Disordered" evidence="1">
    <location>
        <begin position="691"/>
        <end position="767"/>
    </location>
</feature>
<dbReference type="GO" id="GO:0031267">
    <property type="term" value="F:small GTPase binding"/>
    <property type="evidence" value="ECO:0007669"/>
    <property type="project" value="InterPro"/>
</dbReference>
<keyword evidence="4" id="KW-1185">Reference proteome</keyword>
<feature type="region of interest" description="Disordered" evidence="1">
    <location>
        <begin position="236"/>
        <end position="261"/>
    </location>
</feature>
<feature type="compositionally biased region" description="Basic and acidic residues" evidence="1">
    <location>
        <begin position="795"/>
        <end position="807"/>
    </location>
</feature>
<feature type="region of interest" description="Disordered" evidence="1">
    <location>
        <begin position="792"/>
        <end position="1005"/>
    </location>
</feature>
<feature type="compositionally biased region" description="Low complexity" evidence="1">
    <location>
        <begin position="969"/>
        <end position="980"/>
    </location>
</feature>
<dbReference type="Proteomes" id="UP000703661">
    <property type="component" value="Unassembled WGS sequence"/>
</dbReference>
<evidence type="ECO:0000313" key="3">
    <source>
        <dbReference type="EMBL" id="KAG0013440.1"/>
    </source>
</evidence>
<feature type="region of interest" description="Disordered" evidence="1">
    <location>
        <begin position="470"/>
        <end position="495"/>
    </location>
</feature>
<dbReference type="InterPro" id="IPR011989">
    <property type="entry name" value="ARM-like"/>
</dbReference>
<name>A0A9P6MUE0_9FUNG</name>
<evidence type="ECO:0000256" key="1">
    <source>
        <dbReference type="SAM" id="MobiDB-lite"/>
    </source>
</evidence>
<protein>
    <recommendedName>
        <fullName evidence="2">Formin GTPase-binding domain-containing protein</fullName>
    </recommendedName>
</protein>
<feature type="compositionally biased region" description="Low complexity" evidence="1">
    <location>
        <begin position="15"/>
        <end position="28"/>
    </location>
</feature>
<feature type="compositionally biased region" description="Low complexity" evidence="1">
    <location>
        <begin position="589"/>
        <end position="614"/>
    </location>
</feature>
<feature type="compositionally biased region" description="Low complexity" evidence="1">
    <location>
        <begin position="169"/>
        <end position="179"/>
    </location>
</feature>
<dbReference type="Pfam" id="PF06371">
    <property type="entry name" value="Drf_GBD"/>
    <property type="match status" value="1"/>
</dbReference>
<feature type="compositionally biased region" description="Low complexity" evidence="1">
    <location>
        <begin position="856"/>
        <end position="882"/>
    </location>
</feature>
<gene>
    <name evidence="3" type="ORF">BGZ80_011074</name>
</gene>